<comment type="caution">
    <text evidence="2">The sequence shown here is derived from an EMBL/GenBank/DDBJ whole genome shotgun (WGS) entry which is preliminary data.</text>
</comment>
<proteinExistence type="predicted"/>
<keyword evidence="3" id="KW-1185">Reference proteome</keyword>
<reference evidence="2" key="1">
    <citation type="journal article" date="2020" name="Fungal Divers.">
        <title>Resolving the Mortierellaceae phylogeny through synthesis of multi-gene phylogenetics and phylogenomics.</title>
        <authorList>
            <person name="Vandepol N."/>
            <person name="Liber J."/>
            <person name="Desiro A."/>
            <person name="Na H."/>
            <person name="Kennedy M."/>
            <person name="Barry K."/>
            <person name="Grigoriev I.V."/>
            <person name="Miller A.N."/>
            <person name="O'Donnell K."/>
            <person name="Stajich J.E."/>
            <person name="Bonito G."/>
        </authorList>
    </citation>
    <scope>NUCLEOTIDE SEQUENCE</scope>
    <source>
        <strain evidence="2">NVP1</strain>
    </source>
</reference>
<protein>
    <submittedName>
        <fullName evidence="2">Uncharacterized protein</fullName>
    </submittedName>
</protein>
<sequence length="333" mass="35768">MSVVEEEIAMADVVSEFTASTEIETLMKEPETVAQELVKETGSIDVPLTTDIVMETEAAEEIKEDLIEDAIEIALVDELAIVVSYEDPCQDVASSTVDPYQATSPLPSPEFRPVQVDDDLDITPLVLSIVDVNPEPTVEGSIVIQEDTQQAHVPNSVAAKGAVWGALQELHPPAVSPWKRASRSPWLSMCRAHATQTICRKVGCPYPIFIEAVPRANNGMSTIIRHPFCSEECARACGENPRPRSVPAIPFVKASKTSQVCGAPLKNLSIPAKGMASPSSPVLLRTGELPKERKKGKGDDGTPVSSSRGERDAKLYASPPRTPSDSGSDSDTL</sequence>
<evidence type="ECO:0000256" key="1">
    <source>
        <dbReference type="SAM" id="MobiDB-lite"/>
    </source>
</evidence>
<accession>A0A9P5SBY8</accession>
<dbReference type="AlphaFoldDB" id="A0A9P5SBY8"/>
<dbReference type="EMBL" id="JAAAUY010002208">
    <property type="protein sequence ID" value="KAF9314170.1"/>
    <property type="molecule type" value="Genomic_DNA"/>
</dbReference>
<feature type="region of interest" description="Disordered" evidence="1">
    <location>
        <begin position="272"/>
        <end position="333"/>
    </location>
</feature>
<name>A0A9P5SBY8_9FUNG</name>
<evidence type="ECO:0000313" key="2">
    <source>
        <dbReference type="EMBL" id="KAF9314170.1"/>
    </source>
</evidence>
<dbReference type="Proteomes" id="UP000696485">
    <property type="component" value="Unassembled WGS sequence"/>
</dbReference>
<evidence type="ECO:0000313" key="3">
    <source>
        <dbReference type="Proteomes" id="UP000696485"/>
    </source>
</evidence>
<feature type="compositionally biased region" description="Polar residues" evidence="1">
    <location>
        <begin position="323"/>
        <end position="333"/>
    </location>
</feature>
<gene>
    <name evidence="2" type="ORF">BG006_004009</name>
</gene>
<organism evidence="2 3">
    <name type="scientific">Podila minutissima</name>
    <dbReference type="NCBI Taxonomy" id="64525"/>
    <lineage>
        <taxon>Eukaryota</taxon>
        <taxon>Fungi</taxon>
        <taxon>Fungi incertae sedis</taxon>
        <taxon>Mucoromycota</taxon>
        <taxon>Mortierellomycotina</taxon>
        <taxon>Mortierellomycetes</taxon>
        <taxon>Mortierellales</taxon>
        <taxon>Mortierellaceae</taxon>
        <taxon>Podila</taxon>
    </lineage>
</organism>